<dbReference type="EMBL" id="AGYG01000032">
    <property type="protein sequence ID" value="ENZ32393.1"/>
    <property type="molecule type" value="Genomic_DNA"/>
</dbReference>
<keyword evidence="1" id="KW-1133">Transmembrane helix</keyword>
<evidence type="ECO:0000313" key="3">
    <source>
        <dbReference type="Proteomes" id="UP000013041"/>
    </source>
</evidence>
<protein>
    <submittedName>
        <fullName evidence="2">Uncharacterized protein</fullName>
    </submittedName>
</protein>
<dbReference type="HOGENOM" id="CLU_056345_0_0_9"/>
<proteinExistence type="predicted"/>
<feature type="transmembrane region" description="Helical" evidence="1">
    <location>
        <begin position="268"/>
        <end position="290"/>
    </location>
</feature>
<accession>R0A7G7</accession>
<dbReference type="PATRIC" id="fig|997897.5.peg.5353"/>
<dbReference type="RefSeq" id="WP_002570566.1">
    <property type="nucleotide sequence ID" value="NZ_KB851139.1"/>
</dbReference>
<gene>
    <name evidence="2" type="ORF">HMPREF1097_05095</name>
</gene>
<dbReference type="AlphaFoldDB" id="R0A7G7"/>
<dbReference type="Proteomes" id="UP000013041">
    <property type="component" value="Unassembled WGS sequence"/>
</dbReference>
<evidence type="ECO:0000256" key="1">
    <source>
        <dbReference type="SAM" id="Phobius"/>
    </source>
</evidence>
<keyword evidence="1" id="KW-0812">Transmembrane</keyword>
<comment type="caution">
    <text evidence="2">The sequence shown here is derived from an EMBL/GenBank/DDBJ whole genome shotgun (WGS) entry which is preliminary data.</text>
</comment>
<evidence type="ECO:0000313" key="2">
    <source>
        <dbReference type="EMBL" id="ENZ32393.1"/>
    </source>
</evidence>
<name>R0A7G7_9FIRM</name>
<keyword evidence="1" id="KW-0472">Membrane</keyword>
<organism evidence="2 3">
    <name type="scientific">Enterocloster bolteae 90B8</name>
    <dbReference type="NCBI Taxonomy" id="997897"/>
    <lineage>
        <taxon>Bacteria</taxon>
        <taxon>Bacillati</taxon>
        <taxon>Bacillota</taxon>
        <taxon>Clostridia</taxon>
        <taxon>Lachnospirales</taxon>
        <taxon>Lachnospiraceae</taxon>
        <taxon>Enterocloster</taxon>
    </lineage>
</organism>
<sequence length="376" mass="42982">MKSNLFTLLSIPELPTNRNYWIVRSNGGIFYDDFVMHDYIAISWDYVTTNIMCNESEATIRAIIESQEKVNPSHDGEDDTLDSEERGTKSKITTIFNKLQRFINEFSVNDIVLVPSKDSDRISIGVIKSTVYEDSQYVQNYLSEDPNTELTLCPYFKRRKVQWIKHLTKQTADIYLMKAFNSQHALSKMNDYAPYIDRTIYPIYKKNDEVHSTLHAGHPNGMSLKELSDLALNLNSAIADISEQCELPIKEKEIQVKLNIHSPGLIELIGYGAAAGVFVSILMFSINHLINGGKLNLSFKKDDKGNIDFSVDAETKGLKGRAEERKKLELKEQAQMATLIKELDVKNPELISDVLFHYNRQSNQIDELENTEKKEE</sequence>
<reference evidence="2 3" key="1">
    <citation type="submission" date="2013-01" db="EMBL/GenBank/DDBJ databases">
        <title>The Genome Sequence of Clostridium bolteae 90B8.</title>
        <authorList>
            <consortium name="The Broad Institute Genome Sequencing Platform"/>
            <person name="Earl A."/>
            <person name="Ward D."/>
            <person name="Feldgarden M."/>
            <person name="Gevers D."/>
            <person name="Courvalin P."/>
            <person name="Lambert T."/>
            <person name="Walker B."/>
            <person name="Young S.K."/>
            <person name="Zeng Q."/>
            <person name="Gargeya S."/>
            <person name="Fitzgerald M."/>
            <person name="Haas B."/>
            <person name="Abouelleil A."/>
            <person name="Alvarado L."/>
            <person name="Arachchi H.M."/>
            <person name="Berlin A.M."/>
            <person name="Chapman S.B."/>
            <person name="Dewar J."/>
            <person name="Goldberg J."/>
            <person name="Griggs A."/>
            <person name="Gujja S."/>
            <person name="Hansen M."/>
            <person name="Howarth C."/>
            <person name="Imamovic A."/>
            <person name="Larimer J."/>
            <person name="McCowan C."/>
            <person name="Murphy C."/>
            <person name="Neiman D."/>
            <person name="Pearson M."/>
            <person name="Priest M."/>
            <person name="Roberts A."/>
            <person name="Saif S."/>
            <person name="Shea T."/>
            <person name="Sisk P."/>
            <person name="Sykes S."/>
            <person name="Wortman J."/>
            <person name="Nusbaum C."/>
            <person name="Birren B."/>
        </authorList>
    </citation>
    <scope>NUCLEOTIDE SEQUENCE [LARGE SCALE GENOMIC DNA]</scope>
    <source>
        <strain evidence="2 3">90B8</strain>
    </source>
</reference>